<accession>A0A0E0AN09</accession>
<dbReference type="AlphaFoldDB" id="A0A0E0AN09"/>
<reference evidence="2" key="1">
    <citation type="submission" date="2015-04" db="UniProtKB">
        <authorList>
            <consortium name="EnsemblPlants"/>
        </authorList>
    </citation>
    <scope>IDENTIFICATION</scope>
</reference>
<proteinExistence type="predicted"/>
<dbReference type="EnsemblPlants" id="OGLUM07G23060.1">
    <property type="protein sequence ID" value="OGLUM07G23060.1"/>
    <property type="gene ID" value="OGLUM07G23060"/>
</dbReference>
<keyword evidence="1" id="KW-0812">Transmembrane</keyword>
<feature type="transmembrane region" description="Helical" evidence="1">
    <location>
        <begin position="71"/>
        <end position="90"/>
    </location>
</feature>
<protein>
    <submittedName>
        <fullName evidence="2">Uncharacterized protein</fullName>
    </submittedName>
</protein>
<dbReference type="HOGENOM" id="CLU_094002_0_0_1"/>
<reference evidence="2" key="2">
    <citation type="submission" date="2018-05" db="EMBL/GenBank/DDBJ databases">
        <title>OgluRS3 (Oryza glumaepatula Reference Sequence Version 3).</title>
        <authorList>
            <person name="Zhang J."/>
            <person name="Kudrna D."/>
            <person name="Lee S."/>
            <person name="Talag J."/>
            <person name="Welchert J."/>
            <person name="Wing R.A."/>
        </authorList>
    </citation>
    <scope>NUCLEOTIDE SEQUENCE [LARGE SCALE GENOMIC DNA]</scope>
</reference>
<dbReference type="Proteomes" id="UP000026961">
    <property type="component" value="Chromosome 7"/>
</dbReference>
<evidence type="ECO:0000256" key="1">
    <source>
        <dbReference type="SAM" id="Phobius"/>
    </source>
</evidence>
<keyword evidence="1" id="KW-0472">Membrane</keyword>
<evidence type="ECO:0000313" key="2">
    <source>
        <dbReference type="EnsemblPlants" id="OGLUM07G23060.1"/>
    </source>
</evidence>
<organism evidence="2">
    <name type="scientific">Oryza glumipatula</name>
    <dbReference type="NCBI Taxonomy" id="40148"/>
    <lineage>
        <taxon>Eukaryota</taxon>
        <taxon>Viridiplantae</taxon>
        <taxon>Streptophyta</taxon>
        <taxon>Embryophyta</taxon>
        <taxon>Tracheophyta</taxon>
        <taxon>Spermatophyta</taxon>
        <taxon>Magnoliopsida</taxon>
        <taxon>Liliopsida</taxon>
        <taxon>Poales</taxon>
        <taxon>Poaceae</taxon>
        <taxon>BOP clade</taxon>
        <taxon>Oryzoideae</taxon>
        <taxon>Oryzeae</taxon>
        <taxon>Oryzinae</taxon>
        <taxon>Oryza</taxon>
    </lineage>
</organism>
<dbReference type="Gramene" id="OGLUM07G23060.1">
    <property type="protein sequence ID" value="OGLUM07G23060.1"/>
    <property type="gene ID" value="OGLUM07G23060"/>
</dbReference>
<evidence type="ECO:0000313" key="3">
    <source>
        <dbReference type="Proteomes" id="UP000026961"/>
    </source>
</evidence>
<keyword evidence="3" id="KW-1185">Reference proteome</keyword>
<sequence>MPATEATLTSRYGAYYARATMARNILAPVAGTLRGHPSELHRRCILVRCLPSCTVPGELCDMFDMFASIEAIAVSGGLGMAVVVFGVAVVDCMSAAVLRTGAGFFEPVPPLHLGPPLVLAAAMDIKLALHPRRAPPHESGDGEEAMRVSWFSMLEGDRRGRPVKATTAFVASLASRREGPTPGGADGGEPRYYGTSYTYWRKDDTEFFCMEDASRRADDLGDPHKIPDKIWPYQYWFD</sequence>
<name>A0A0E0AN09_9ORYZ</name>
<keyword evidence="1" id="KW-1133">Transmembrane helix</keyword>